<keyword evidence="3" id="KW-1185">Reference proteome</keyword>
<dbReference type="EMBL" id="FRBX01000002">
    <property type="protein sequence ID" value="SHL95307.1"/>
    <property type="molecule type" value="Genomic_DNA"/>
</dbReference>
<organism evidence="1 4">
    <name type="scientific">Flavobacterium pectinovorum</name>
    <dbReference type="NCBI Taxonomy" id="29533"/>
    <lineage>
        <taxon>Bacteria</taxon>
        <taxon>Pseudomonadati</taxon>
        <taxon>Bacteroidota</taxon>
        <taxon>Flavobacteriia</taxon>
        <taxon>Flavobacteriales</taxon>
        <taxon>Flavobacteriaceae</taxon>
        <taxon>Flavobacterium</taxon>
    </lineage>
</organism>
<dbReference type="AlphaFoldDB" id="A0AB36NXQ4"/>
<reference evidence="2 3" key="2">
    <citation type="submission" date="2016-11" db="EMBL/GenBank/DDBJ databases">
        <authorList>
            <person name="Varghese N."/>
            <person name="Submissions S."/>
        </authorList>
    </citation>
    <scope>NUCLEOTIDE SEQUENCE [LARGE SCALE GENOMIC DNA]</scope>
    <source>
        <strain evidence="2 3">DSM 6368</strain>
    </source>
</reference>
<evidence type="ECO:0000313" key="2">
    <source>
        <dbReference type="EMBL" id="SHL95307.1"/>
    </source>
</evidence>
<evidence type="ECO:0008006" key="5">
    <source>
        <dbReference type="Google" id="ProtNLM"/>
    </source>
</evidence>
<protein>
    <recommendedName>
        <fullName evidence="5">Delta-60 repeat domain-containing protein</fullName>
    </recommendedName>
</protein>
<accession>A0AB36NXQ4</accession>
<dbReference type="Proteomes" id="UP000198431">
    <property type="component" value="Unassembled WGS sequence"/>
</dbReference>
<evidence type="ECO:0000313" key="4">
    <source>
        <dbReference type="Proteomes" id="UP000198431"/>
    </source>
</evidence>
<evidence type="ECO:0000313" key="3">
    <source>
        <dbReference type="Proteomes" id="UP000184216"/>
    </source>
</evidence>
<gene>
    <name evidence="1" type="ORF">B0A72_15975</name>
    <name evidence="2" type="ORF">SAMN05444387_1530</name>
</gene>
<reference evidence="1 4" key="1">
    <citation type="submission" date="2016-11" db="EMBL/GenBank/DDBJ databases">
        <title>Whole genomes of Flavobacteriaceae.</title>
        <authorList>
            <person name="Stine C."/>
            <person name="Li C."/>
            <person name="Tadesse D."/>
        </authorList>
    </citation>
    <scope>NUCLEOTIDE SEQUENCE [LARGE SCALE GENOMIC DNA]</scope>
    <source>
        <strain evidence="1 4">ATCC 19366</strain>
    </source>
</reference>
<dbReference type="RefSeq" id="WP_073394428.1">
    <property type="nucleotide sequence ID" value="NZ_FRBX01000002.1"/>
</dbReference>
<dbReference type="Proteomes" id="UP000184216">
    <property type="component" value="Unassembled WGS sequence"/>
</dbReference>
<sequence length="505" mass="53773">MTNNPFLAAPKYAITHFDSAQTDNFPNEVPRDIKNVTSVLPLLTPLPQVAGGPINIMTLASTDPDYMWGVSLTDVSYIRVSNDNFTPLYRLPLPGAPTIVTSLLASVLNQPFASITAIQTALSALGLGGGSGFGLFGGVYSVVDNNNDVYVNYLGAINAINLKSSVLFPGIEVKRSIQTSTVLPSGESVAGLSMTFDGRLIVVGGRSITILNRNLTAPALAQYTFSPTETISNSVAVDEDGGIYVVTDKKMYKLVWTGTIISSNPADGAWESAYPTGDTFPTLFGSGSGATPTLMGFGNDADKLVVITDGLKRMGLIAFWRNEIPVGFTDRIAGQIQVTCGLPLTTEFIQTDQSVAVSGYGAFVVNNVSLTDDQLTGAVLVDALARGPILDAPFGVERFEWNPVTHSWSSVWTRGDVSDVSMVPGISTGSNIVFVNGYYKTAGTGWEITGLDWLTGDTVHKRIFGNNIFGNGFYALIQYIGNGDLIMNSLIGHGRVQQNGVVYLT</sequence>
<dbReference type="EMBL" id="MUHB01000016">
    <property type="protein sequence ID" value="OXB02679.1"/>
    <property type="molecule type" value="Genomic_DNA"/>
</dbReference>
<proteinExistence type="predicted"/>
<comment type="caution">
    <text evidence="1">The sequence shown here is derived from an EMBL/GenBank/DDBJ whole genome shotgun (WGS) entry which is preliminary data.</text>
</comment>
<evidence type="ECO:0000313" key="1">
    <source>
        <dbReference type="EMBL" id="OXB02679.1"/>
    </source>
</evidence>
<dbReference type="SUPFAM" id="SSF75011">
    <property type="entry name" value="3-carboxy-cis,cis-mucoante lactonizing enzyme"/>
    <property type="match status" value="1"/>
</dbReference>
<name>A0AB36NXQ4_9FLAO</name>